<sequence length="43" mass="4887">MESPRPEKLKTFRAFDDIEYISTGLLFILRKKRGTAIGTGTDL</sequence>
<evidence type="ECO:0000313" key="1">
    <source>
        <dbReference type="EMBL" id="AEI39372.1"/>
    </source>
</evidence>
<dbReference type="KEGG" id="pms:KNP414_00782"/>
<organism evidence="1 2">
    <name type="scientific">Paenibacillus mucilaginosus (strain KNP414)</name>
    <dbReference type="NCBI Taxonomy" id="1036673"/>
    <lineage>
        <taxon>Bacteria</taxon>
        <taxon>Bacillati</taxon>
        <taxon>Bacillota</taxon>
        <taxon>Bacilli</taxon>
        <taxon>Bacillales</taxon>
        <taxon>Paenibacillaceae</taxon>
        <taxon>Paenibacillus</taxon>
    </lineage>
</organism>
<accession>F8FRC2</accession>
<reference evidence="2" key="1">
    <citation type="submission" date="2011-06" db="EMBL/GenBank/DDBJ databases">
        <title>Complete genome sequence of Paenibacillus mucilaginosus KNP414.</title>
        <authorList>
            <person name="Wang J."/>
            <person name="Hu S."/>
            <person name="Hu X."/>
            <person name="Zhang B."/>
            <person name="Dong D."/>
            <person name="Zhang S."/>
            <person name="Zhao K."/>
            <person name="Wu D."/>
        </authorList>
    </citation>
    <scope>NUCLEOTIDE SEQUENCE [LARGE SCALE GENOMIC DNA]</scope>
    <source>
        <strain evidence="2">KNP414</strain>
    </source>
</reference>
<dbReference type="AlphaFoldDB" id="F8FRC2"/>
<reference evidence="1 2" key="2">
    <citation type="journal article" date="2013" name="Genome Announc.">
        <title>Genome Sequence of Growth-Improving Paenibacillus mucilaginosus Strain KNP414.</title>
        <authorList>
            <person name="Lu J.J."/>
            <person name="Wang J.F."/>
            <person name="Hu X.F."/>
        </authorList>
    </citation>
    <scope>NUCLEOTIDE SEQUENCE [LARGE SCALE GENOMIC DNA]</scope>
    <source>
        <strain evidence="1 2">KNP414</strain>
    </source>
</reference>
<proteinExistence type="predicted"/>
<evidence type="ECO:0000313" key="2">
    <source>
        <dbReference type="Proteomes" id="UP000006620"/>
    </source>
</evidence>
<protein>
    <submittedName>
        <fullName evidence="1">Uncharacterized protein</fullName>
    </submittedName>
</protein>
<dbReference type="HOGENOM" id="CLU_3236980_0_0_9"/>
<dbReference type="PATRIC" id="fig|1036673.3.peg.689"/>
<gene>
    <name evidence="1" type="ordered locus">KNP414_00782</name>
</gene>
<name>F8FRC2_PAEMK</name>
<dbReference type="Proteomes" id="UP000006620">
    <property type="component" value="Chromosome"/>
</dbReference>
<dbReference type="EMBL" id="CP002869">
    <property type="protein sequence ID" value="AEI39372.1"/>
    <property type="molecule type" value="Genomic_DNA"/>
</dbReference>